<evidence type="ECO:0000313" key="2">
    <source>
        <dbReference type="EMBL" id="MDC0679390.1"/>
    </source>
</evidence>
<sequence length="318" mass="34765">MADAVVADAKVEATGSPVEETEPEFIDLFSGTVLGATDAEAITLRSRTHLVVFAGAEGSGKTTVLASIYERLNQGPFAGFRFAGSRSLPGFEEICHLNRLASGGVQPDTQRTRLTDETKYYHLVLRGTEPSAARRDVLLSAMSGELFRMAKDSLEDAERLTFLRRADTIVVLVDGERLAAVAQRTSAQADAADILESLLDAKLVSPNCQVEIVFSKLDRITAAGKAALEFLSKTQEKFEGKFRARVPNLAFKKIAARPAPSSEQENSDGGLAEAFVSWTRVAPPASLDKHHGGPAPARDEREFSKFGWRHFERTWRDR</sequence>
<protein>
    <recommendedName>
        <fullName evidence="1">Double-GTPase 2 domain-containing protein</fullName>
    </recommendedName>
</protein>
<dbReference type="RefSeq" id="WP_272096363.1">
    <property type="nucleotide sequence ID" value="NZ_JAQNDK010000002.1"/>
</dbReference>
<feature type="domain" description="Double-GTPase 2" evidence="1">
    <location>
        <begin position="50"/>
        <end position="275"/>
    </location>
</feature>
<dbReference type="InterPro" id="IPR045528">
    <property type="entry name" value="DO-GTPase2"/>
</dbReference>
<reference evidence="2 3" key="1">
    <citation type="submission" date="2023-01" db="EMBL/GenBank/DDBJ databases">
        <title>Minimal conservation of predation-associated metabolite biosynthetic gene clusters underscores biosynthetic potential of Myxococcota including descriptions for ten novel species: Archangium lansinium sp. nov., Myxococcus landrumus sp. nov., Nannocystis bai.</title>
        <authorList>
            <person name="Ahearne A."/>
            <person name="Stevens C."/>
            <person name="Dowd S."/>
        </authorList>
    </citation>
    <scope>NUCLEOTIDE SEQUENCE [LARGE SCALE GENOMIC DNA]</scope>
    <source>
        <strain evidence="2 3">WIWO2</strain>
    </source>
</reference>
<keyword evidence="3" id="KW-1185">Reference proteome</keyword>
<dbReference type="Proteomes" id="UP001217485">
    <property type="component" value="Unassembled WGS sequence"/>
</dbReference>
<evidence type="ECO:0000313" key="3">
    <source>
        <dbReference type="Proteomes" id="UP001217485"/>
    </source>
</evidence>
<comment type="caution">
    <text evidence="2">The sequence shown here is derived from an EMBL/GenBank/DDBJ whole genome shotgun (WGS) entry which is preliminary data.</text>
</comment>
<proteinExistence type="predicted"/>
<evidence type="ECO:0000259" key="1">
    <source>
        <dbReference type="Pfam" id="PF19993"/>
    </source>
</evidence>
<gene>
    <name evidence="2" type="ORF">POL72_16720</name>
</gene>
<dbReference type="SUPFAM" id="SSF52540">
    <property type="entry name" value="P-loop containing nucleoside triphosphate hydrolases"/>
    <property type="match status" value="1"/>
</dbReference>
<organism evidence="2 3">
    <name type="scientific">Sorangium atrum</name>
    <dbReference type="NCBI Taxonomy" id="2995308"/>
    <lineage>
        <taxon>Bacteria</taxon>
        <taxon>Pseudomonadati</taxon>
        <taxon>Myxococcota</taxon>
        <taxon>Polyangia</taxon>
        <taxon>Polyangiales</taxon>
        <taxon>Polyangiaceae</taxon>
        <taxon>Sorangium</taxon>
    </lineage>
</organism>
<dbReference type="Pfam" id="PF19993">
    <property type="entry name" value="DO-GTPase2"/>
    <property type="match status" value="1"/>
</dbReference>
<accession>A0ABT5C0M1</accession>
<dbReference type="InterPro" id="IPR027417">
    <property type="entry name" value="P-loop_NTPase"/>
</dbReference>
<dbReference type="EMBL" id="JAQNDK010000002">
    <property type="protein sequence ID" value="MDC0679390.1"/>
    <property type="molecule type" value="Genomic_DNA"/>
</dbReference>
<name>A0ABT5C0M1_9BACT</name>